<dbReference type="Pfam" id="PF04321">
    <property type="entry name" value="RmlD_sub_bind"/>
    <property type="match status" value="1"/>
</dbReference>
<reference evidence="2 3" key="1">
    <citation type="submission" date="2024-01" db="EMBL/GenBank/DDBJ databases">
        <title>Genome insights into Plantactinospora sonchi sp. nov.</title>
        <authorList>
            <person name="Wang L."/>
        </authorList>
    </citation>
    <scope>NUCLEOTIDE SEQUENCE [LARGE SCALE GENOMIC DNA]</scope>
    <source>
        <strain evidence="2 3">NEAU-QY2</strain>
    </source>
</reference>
<evidence type="ECO:0000259" key="1">
    <source>
        <dbReference type="Pfam" id="PF04321"/>
    </source>
</evidence>
<gene>
    <name evidence="2" type="ORF">V1633_15915</name>
</gene>
<feature type="domain" description="RmlD-like substrate binding" evidence="1">
    <location>
        <begin position="4"/>
        <end position="269"/>
    </location>
</feature>
<organism evidence="2 3">
    <name type="scientific">Plantactinospora sonchi</name>
    <dbReference type="NCBI Taxonomy" id="1544735"/>
    <lineage>
        <taxon>Bacteria</taxon>
        <taxon>Bacillati</taxon>
        <taxon>Actinomycetota</taxon>
        <taxon>Actinomycetes</taxon>
        <taxon>Micromonosporales</taxon>
        <taxon>Micromonosporaceae</taxon>
        <taxon>Plantactinospora</taxon>
    </lineage>
</organism>
<dbReference type="Proteomes" id="UP001332243">
    <property type="component" value="Unassembled WGS sequence"/>
</dbReference>
<name>A0ABU7RTZ0_9ACTN</name>
<evidence type="ECO:0000313" key="2">
    <source>
        <dbReference type="EMBL" id="MEE6259977.1"/>
    </source>
</evidence>
<dbReference type="Gene3D" id="3.40.50.720">
    <property type="entry name" value="NAD(P)-binding Rossmann-like Domain"/>
    <property type="match status" value="1"/>
</dbReference>
<dbReference type="SUPFAM" id="SSF51735">
    <property type="entry name" value="NAD(P)-binding Rossmann-fold domains"/>
    <property type="match status" value="1"/>
</dbReference>
<protein>
    <submittedName>
        <fullName evidence="2">Sugar nucleotide-binding protein</fullName>
    </submittedName>
</protein>
<dbReference type="EMBL" id="JAZGQK010000012">
    <property type="protein sequence ID" value="MEE6259977.1"/>
    <property type="molecule type" value="Genomic_DNA"/>
</dbReference>
<dbReference type="PANTHER" id="PTHR43242">
    <property type="entry name" value="NAD(P)-BINDING ROSSMANN-FOLD SUPERFAMILY PROTEIN"/>
    <property type="match status" value="1"/>
</dbReference>
<dbReference type="PANTHER" id="PTHR43242:SF1">
    <property type="entry name" value="NAD(P)-BINDING ROSSMANN-FOLD SUPERFAMILY PROTEIN"/>
    <property type="match status" value="1"/>
</dbReference>
<accession>A0ABU7RTZ0</accession>
<proteinExistence type="predicted"/>
<evidence type="ECO:0000313" key="3">
    <source>
        <dbReference type="Proteomes" id="UP001332243"/>
    </source>
</evidence>
<keyword evidence="3" id="KW-1185">Reference proteome</keyword>
<comment type="caution">
    <text evidence="2">The sequence shown here is derived from an EMBL/GenBank/DDBJ whole genome shotgun (WGS) entry which is preliminary data.</text>
</comment>
<dbReference type="RefSeq" id="WP_331215085.1">
    <property type="nucleotide sequence ID" value="NZ_JAZGQK010000012.1"/>
</dbReference>
<dbReference type="InterPro" id="IPR036291">
    <property type="entry name" value="NAD(P)-bd_dom_sf"/>
</dbReference>
<sequence length="292" mass="30593">MTGRILLTGATGSLGRRVYERAASAGWLVVGTYFAQRAETGDEQLDVRDPAAVRRIIERVRPDVLIHAASGRDRDDWRTTADGAAYVAVAATAAGVRLVHVSSDAVFSGRDVYYDEDALPDPVNRYGAAKAAAETAVRAVAPDAAVVRTSLILGDGRGGHELLTHGLVSGRLRGALFTDEIRTPVHVDDLADALLELAGNGYRGVLNVAGADAVSRYDLGVLVALRDGLDPAAVPAARLADFGVARPGDVRLRLDRAVSLLRTRLRGAREFLAAGPGPDAARASANRGGDGS</sequence>
<dbReference type="InterPro" id="IPR029903">
    <property type="entry name" value="RmlD-like-bd"/>
</dbReference>